<dbReference type="CDD" id="cd22249">
    <property type="entry name" value="UDM1_RNF168_RNF169-like"/>
    <property type="match status" value="1"/>
</dbReference>
<keyword evidence="2" id="KW-1133">Transmembrane helix</keyword>
<feature type="compositionally biased region" description="Low complexity" evidence="1">
    <location>
        <begin position="98"/>
        <end position="108"/>
    </location>
</feature>
<sequence length="969" mass="103770">MSTVRSPRGISPFDVKGKCVSCVTGLPITFELRLCQPAGGIYRLGNLRMSHTVIQCPGCLAKLRIRSNTRKPSIACPRCDEQISLAESLPSTSDRSARPTQTRPAQPRRTQKPPPPAPRTKPARATRPIDDHELVDEYIDEDVVRAKKESFIVLGAIGAAIVTALIAFPSAIFYLLKDDAPAKPAVAQTEPAAQPAANASTTSQTAPPPAAPPAAPPATPPAVNNVAENAAPDTERGNAVTPEDTVPRPQAPTVVAQDVPAPPKNDAVPAPAAVAPADRLSYRWASGQEHVYQLTIAADHGGTKQNISGTCTYKVVSDGKEHTDEQEASGSGFVVAANGIIATCAHVVNGAKRIEVTLGEQKYSAKVLVENRKLDLALIQIEAGGLPVSTFADSDKVQLAETVRAFGFPMSDVLGTGIKVATGAVAGIVMHPKHGKNIQTDAPINPGNSGGPIVNDSGQVIGVASSKIASSAASSVGFAVPVNELSNLMQQNGFTPPPVAPPARLEGPVLARKVTPTVAFIKVWGNSGGTVYDIDYTATFTESQSFDPRRMRFGGFPMMPSSNHDRGRMKVNASGEVVEFNGDGSLPFVLGPIGQFFIEPLDPDGDKSWASEIITSVRIVKRQANDPISRMRSRIPFGGRRGGFNPFGNEPQEETIKVIPATEKTAWKRGAELNDRVSIHKDYEFLTTKDPNRPYLTVRGSGEVVFDTKLGVPASLDYKATIIQNDDDGTTDKLPITVSYHLRDPADIKREREAALAKAEAQKKQRAEEAAVPNPELIDQILADVRSAKGGLGAKSHLARLGRIAIVPDKRDEVLNVVENHRLNSSDFVKAAAAEALCHWADDGAIDDFWAVVNNDNHLFDAARKTAISRLIALDAEGLYPKLIAHMNNIRLRRDIKQKLIEAGEPAEEPILDAFDSISDGFAKRELLGVLQKIGTAKCVPLLEKVATGKDFSVRHNAQKALDAVRSRL</sequence>
<dbReference type="Gene3D" id="2.40.10.120">
    <property type="match status" value="1"/>
</dbReference>
<evidence type="ECO:0000313" key="3">
    <source>
        <dbReference type="EMBL" id="APZ92753.1"/>
    </source>
</evidence>
<feature type="transmembrane region" description="Helical" evidence="2">
    <location>
        <begin position="151"/>
        <end position="176"/>
    </location>
</feature>
<evidence type="ECO:0000313" key="4">
    <source>
        <dbReference type="Proteomes" id="UP000187735"/>
    </source>
</evidence>
<feature type="region of interest" description="Disordered" evidence="1">
    <location>
        <begin position="632"/>
        <end position="651"/>
    </location>
</feature>
<dbReference type="Gene3D" id="1.25.10.10">
    <property type="entry name" value="Leucine-rich Repeat Variant"/>
    <property type="match status" value="1"/>
</dbReference>
<feature type="compositionally biased region" description="Pro residues" evidence="1">
    <location>
        <begin position="206"/>
        <end position="220"/>
    </location>
</feature>
<evidence type="ECO:0000256" key="1">
    <source>
        <dbReference type="SAM" id="MobiDB-lite"/>
    </source>
</evidence>
<dbReference type="GO" id="GO:0006508">
    <property type="term" value="P:proteolysis"/>
    <property type="evidence" value="ECO:0007669"/>
    <property type="project" value="UniProtKB-KW"/>
</dbReference>
<dbReference type="AlphaFoldDB" id="A0A1P8WFD0"/>
<feature type="compositionally biased region" description="Low complexity" evidence="1">
    <location>
        <begin position="186"/>
        <end position="205"/>
    </location>
</feature>
<organism evidence="3 4">
    <name type="scientific">Fuerstiella marisgermanici</name>
    <dbReference type="NCBI Taxonomy" id="1891926"/>
    <lineage>
        <taxon>Bacteria</taxon>
        <taxon>Pseudomonadati</taxon>
        <taxon>Planctomycetota</taxon>
        <taxon>Planctomycetia</taxon>
        <taxon>Planctomycetales</taxon>
        <taxon>Planctomycetaceae</taxon>
        <taxon>Fuerstiella</taxon>
    </lineage>
</organism>
<keyword evidence="3" id="KW-0378">Hydrolase</keyword>
<reference evidence="3 4" key="1">
    <citation type="journal article" date="2016" name="Front. Microbiol.">
        <title>Fuerstia marisgermanicae gen. nov., sp. nov., an Unusual Member of the Phylum Planctomycetes from the German Wadden Sea.</title>
        <authorList>
            <person name="Kohn T."/>
            <person name="Heuer A."/>
            <person name="Jogler M."/>
            <person name="Vollmers J."/>
            <person name="Boedeker C."/>
            <person name="Bunk B."/>
            <person name="Rast P."/>
            <person name="Borchert D."/>
            <person name="Glockner I."/>
            <person name="Freese H.M."/>
            <person name="Klenk H.P."/>
            <person name="Overmann J."/>
            <person name="Kaster A.K."/>
            <person name="Rohde M."/>
            <person name="Wiegand S."/>
            <person name="Jogler C."/>
        </authorList>
    </citation>
    <scope>NUCLEOTIDE SEQUENCE [LARGE SCALE GENOMIC DNA]</scope>
    <source>
        <strain evidence="3 4">NH11</strain>
    </source>
</reference>
<dbReference type="Proteomes" id="UP000187735">
    <property type="component" value="Chromosome"/>
</dbReference>
<evidence type="ECO:0000256" key="2">
    <source>
        <dbReference type="SAM" id="Phobius"/>
    </source>
</evidence>
<keyword evidence="3" id="KW-0645">Protease</keyword>
<accession>A0A1P8WFD0</accession>
<dbReference type="PRINTS" id="PR00834">
    <property type="entry name" value="PROTEASES2C"/>
</dbReference>
<dbReference type="PANTHER" id="PTHR22939">
    <property type="entry name" value="SERINE PROTEASE FAMILY S1C HTRA-RELATED"/>
    <property type="match status" value="1"/>
</dbReference>
<dbReference type="InterPro" id="IPR011989">
    <property type="entry name" value="ARM-like"/>
</dbReference>
<gene>
    <name evidence="3" type="primary">htrA_2</name>
    <name evidence="3" type="ORF">Fuma_02365</name>
</gene>
<dbReference type="PANTHER" id="PTHR22939:SF129">
    <property type="entry name" value="SERINE PROTEASE HTRA2, MITOCHONDRIAL"/>
    <property type="match status" value="1"/>
</dbReference>
<dbReference type="SUPFAM" id="SSF50494">
    <property type="entry name" value="Trypsin-like serine proteases"/>
    <property type="match status" value="1"/>
</dbReference>
<keyword evidence="4" id="KW-1185">Reference proteome</keyword>
<dbReference type="KEGG" id="fmr:Fuma_02365"/>
<name>A0A1P8WFD0_9PLAN</name>
<dbReference type="GO" id="GO:0004252">
    <property type="term" value="F:serine-type endopeptidase activity"/>
    <property type="evidence" value="ECO:0007669"/>
    <property type="project" value="InterPro"/>
</dbReference>
<dbReference type="Pfam" id="PF13365">
    <property type="entry name" value="Trypsin_2"/>
    <property type="match status" value="1"/>
</dbReference>
<dbReference type="EMBL" id="CP017641">
    <property type="protein sequence ID" value="APZ92753.1"/>
    <property type="molecule type" value="Genomic_DNA"/>
</dbReference>
<dbReference type="InterPro" id="IPR001940">
    <property type="entry name" value="Peptidase_S1C"/>
</dbReference>
<dbReference type="InterPro" id="IPR009003">
    <property type="entry name" value="Peptidase_S1_PA"/>
</dbReference>
<feature type="region of interest" description="Disordered" evidence="1">
    <location>
        <begin position="186"/>
        <end position="226"/>
    </location>
</feature>
<proteinExistence type="predicted"/>
<keyword evidence="2" id="KW-0812">Transmembrane</keyword>
<dbReference type="STRING" id="1891926.Fuma_02365"/>
<feature type="region of interest" description="Disordered" evidence="1">
    <location>
        <begin position="87"/>
        <end position="133"/>
    </location>
</feature>
<keyword evidence="2" id="KW-0472">Membrane</keyword>
<protein>
    <submittedName>
        <fullName evidence="3">Serine protease HtrA</fullName>
    </submittedName>
</protein>